<dbReference type="Proteomes" id="UP000249393">
    <property type="component" value="Unassembled WGS sequence"/>
</dbReference>
<dbReference type="EMBL" id="QFQZ01000005">
    <property type="protein sequence ID" value="PZR36637.1"/>
    <property type="molecule type" value="Genomic_DNA"/>
</dbReference>
<evidence type="ECO:0000313" key="2">
    <source>
        <dbReference type="Proteomes" id="UP000249393"/>
    </source>
</evidence>
<dbReference type="AlphaFoldDB" id="A0A2W5VDP4"/>
<evidence type="ECO:0000313" key="1">
    <source>
        <dbReference type="EMBL" id="PZR36637.1"/>
    </source>
</evidence>
<protein>
    <submittedName>
        <fullName evidence="1">Uncharacterized protein</fullName>
    </submittedName>
</protein>
<dbReference type="RefSeq" id="WP_304273807.1">
    <property type="nucleotide sequence ID" value="NZ_QFQZ01000005.1"/>
</dbReference>
<accession>A0A2W5VDP4</accession>
<name>A0A2W5VDP4_9CAUL</name>
<organism evidence="1 2">
    <name type="scientific">Caulobacter segnis</name>
    <dbReference type="NCBI Taxonomy" id="88688"/>
    <lineage>
        <taxon>Bacteria</taxon>
        <taxon>Pseudomonadati</taxon>
        <taxon>Pseudomonadota</taxon>
        <taxon>Alphaproteobacteria</taxon>
        <taxon>Caulobacterales</taxon>
        <taxon>Caulobacteraceae</taxon>
        <taxon>Caulobacter</taxon>
    </lineage>
</organism>
<comment type="caution">
    <text evidence="1">The sequence shown here is derived from an EMBL/GenBank/DDBJ whole genome shotgun (WGS) entry which is preliminary data.</text>
</comment>
<reference evidence="1 2" key="1">
    <citation type="submission" date="2017-08" db="EMBL/GenBank/DDBJ databases">
        <title>Infants hospitalized years apart are colonized by the same room-sourced microbial strains.</title>
        <authorList>
            <person name="Brooks B."/>
            <person name="Olm M.R."/>
            <person name="Firek B.A."/>
            <person name="Baker R."/>
            <person name="Thomas B.C."/>
            <person name="Morowitz M.J."/>
            <person name="Banfield J.F."/>
        </authorList>
    </citation>
    <scope>NUCLEOTIDE SEQUENCE [LARGE SCALE GENOMIC DNA]</scope>
    <source>
        <strain evidence="1">S2_003_000_R2_4</strain>
    </source>
</reference>
<sequence length="112" mass="12354">MTFQDLLKTYLDTARQAVDRLDRDIDPRVRLHRIGWALAEIRAKTVATPAIALALAEVDQALEIVRVRLNSVALIIHGLASEKAVLLDRIDTLETALTGVEPDPVTLFLLGC</sequence>
<proteinExistence type="predicted"/>
<gene>
    <name evidence="1" type="ORF">DI526_02735</name>
</gene>